<evidence type="ECO:0000313" key="1">
    <source>
        <dbReference type="EMBL" id="KAG5611839.1"/>
    </source>
</evidence>
<dbReference type="EMBL" id="JACXVP010000004">
    <property type="protein sequence ID" value="KAG5611839.1"/>
    <property type="molecule type" value="Genomic_DNA"/>
</dbReference>
<reference evidence="1 2" key="1">
    <citation type="submission" date="2020-09" db="EMBL/GenBank/DDBJ databases">
        <title>De no assembly of potato wild relative species, Solanum commersonii.</title>
        <authorList>
            <person name="Cho K."/>
        </authorList>
    </citation>
    <scope>NUCLEOTIDE SEQUENCE [LARGE SCALE GENOMIC DNA]</scope>
    <source>
        <strain evidence="1">LZ3.2</strain>
        <tissue evidence="1">Leaf</tissue>
    </source>
</reference>
<evidence type="ECO:0000313" key="2">
    <source>
        <dbReference type="Proteomes" id="UP000824120"/>
    </source>
</evidence>
<keyword evidence="2" id="KW-1185">Reference proteome</keyword>
<name>A0A9J5ZIH3_SOLCO</name>
<dbReference type="Proteomes" id="UP000824120">
    <property type="component" value="Chromosome 4"/>
</dbReference>
<comment type="caution">
    <text evidence="1">The sequence shown here is derived from an EMBL/GenBank/DDBJ whole genome shotgun (WGS) entry which is preliminary data.</text>
</comment>
<accession>A0A9J5ZIH3</accession>
<protein>
    <submittedName>
        <fullName evidence="1">Uncharacterized protein</fullName>
    </submittedName>
</protein>
<gene>
    <name evidence="1" type="ORF">H5410_023120</name>
</gene>
<sequence>MEDAMRTNQTPYRKSKKIALHICIFGVNRNDDHKSKKRKRYVNSESKMLNELIPVFITHPICKDNILKHLQQRNRTRVHKFQCLLIIWLLKAIIFTKPTVDPIKIMKPASPN</sequence>
<proteinExistence type="predicted"/>
<dbReference type="AlphaFoldDB" id="A0A9J5ZIH3"/>
<organism evidence="1 2">
    <name type="scientific">Solanum commersonii</name>
    <name type="common">Commerson's wild potato</name>
    <name type="synonym">Commerson's nightshade</name>
    <dbReference type="NCBI Taxonomy" id="4109"/>
    <lineage>
        <taxon>Eukaryota</taxon>
        <taxon>Viridiplantae</taxon>
        <taxon>Streptophyta</taxon>
        <taxon>Embryophyta</taxon>
        <taxon>Tracheophyta</taxon>
        <taxon>Spermatophyta</taxon>
        <taxon>Magnoliopsida</taxon>
        <taxon>eudicotyledons</taxon>
        <taxon>Gunneridae</taxon>
        <taxon>Pentapetalae</taxon>
        <taxon>asterids</taxon>
        <taxon>lamiids</taxon>
        <taxon>Solanales</taxon>
        <taxon>Solanaceae</taxon>
        <taxon>Solanoideae</taxon>
        <taxon>Solaneae</taxon>
        <taxon>Solanum</taxon>
    </lineage>
</organism>